<dbReference type="Pfam" id="PF00646">
    <property type="entry name" value="F-box"/>
    <property type="match status" value="1"/>
</dbReference>
<dbReference type="HOGENOM" id="CLU_732026_0_0_1"/>
<dbReference type="GeneID" id="173612"/>
<dbReference type="PROSITE" id="PS50181">
    <property type="entry name" value="FBOX"/>
    <property type="match status" value="1"/>
</dbReference>
<evidence type="ECO:0000259" key="1">
    <source>
        <dbReference type="PROSITE" id="PS50181"/>
    </source>
</evidence>
<dbReference type="PANTHER" id="PTHR21503:SF8">
    <property type="entry name" value="F-BOX ASSOCIATED DOMAIN-CONTAINING PROTEIN-RELATED"/>
    <property type="match status" value="1"/>
</dbReference>
<dbReference type="STRING" id="6239.F34D6.1.1"/>
<dbReference type="InterPro" id="IPR001810">
    <property type="entry name" value="F-box_dom"/>
</dbReference>
<dbReference type="PaxDb" id="6239-F34D6.1"/>
<evidence type="ECO:0000313" key="2">
    <source>
        <dbReference type="EMBL" id="CCD69860.1"/>
    </source>
</evidence>
<dbReference type="EMBL" id="BX284602">
    <property type="protein sequence ID" value="CCD69860.1"/>
    <property type="molecule type" value="Genomic_DNA"/>
</dbReference>
<dbReference type="UCSC" id="F34D6.1">
    <property type="organism name" value="c. elegans"/>
</dbReference>
<sequence length="378" mass="43353">MSIWLPLPGNQQVFIDLFLHQDAFCARYNTIRRIRVYIVSSLCAMAPFHLLRLPSVALDEVLKTMCLLELIQLASVSKKIQRFIKITLSTVPIDMVVAMRQGNIILTLNAGATAQPLEFAIDCETSFGELRDLQIDGIRMQVRVDTDASNITNYMIHAATLQRLLNHFGKMFKDLTVSVCDRDNDRDKWHYLTKFFEKYKPKIDDMSLYDNGAKTELTIYKQFLAASKTARKIFIEAKSEPAFLYDPDEKLLVTNHVNVNITPATWVTTENIKIFGNCCSLILYETQFNSEDLNMILKDWMEAPASPLVVLSLEAAESIDEDLVFKDLPVRAIEDEVVKGFMPREPTETRYRLGEHAAIFIDDKFLKFHNLSKMTNYN</sequence>
<dbReference type="RefSeq" id="NP_494331.1">
    <property type="nucleotide sequence ID" value="NM_061930.3"/>
</dbReference>
<dbReference type="Proteomes" id="UP000001940">
    <property type="component" value="Chromosome II"/>
</dbReference>
<reference evidence="2 3" key="1">
    <citation type="journal article" date="1998" name="Science">
        <title>Genome sequence of the nematode C. elegans: a platform for investigating biology.</title>
        <authorList>
            <consortium name="The C. elegans sequencing consortium"/>
            <person name="Sulson J.E."/>
            <person name="Waterston R."/>
        </authorList>
    </citation>
    <scope>NUCLEOTIDE SEQUENCE [LARGE SCALE GENOMIC DNA]</scope>
    <source>
        <strain evidence="2 3">Bristol N2</strain>
    </source>
</reference>
<dbReference type="InParanoid" id="O17183"/>
<dbReference type="FunCoup" id="O17183">
    <property type="interactions" value="171"/>
</dbReference>
<dbReference type="Pfam" id="PF07735">
    <property type="entry name" value="FBA_2"/>
    <property type="match status" value="1"/>
</dbReference>
<name>O17183_CAEEL</name>
<dbReference type="WormBase" id="F34D6.1">
    <property type="protein sequence ID" value="CE28866"/>
    <property type="gene ID" value="WBGene00018021"/>
</dbReference>
<keyword evidence="3" id="KW-1185">Reference proteome</keyword>
<feature type="domain" description="F-box" evidence="1">
    <location>
        <begin position="47"/>
        <end position="85"/>
    </location>
</feature>
<gene>
    <name evidence="2" type="ORF">CELE_F34D6.1</name>
    <name evidence="2 4" type="ORF">F34D6.1</name>
</gene>
<dbReference type="Bgee" id="WBGene00018021">
    <property type="expression patterns" value="Expressed in embryo and 2 other cell types or tissues"/>
</dbReference>
<dbReference type="InterPro" id="IPR012885">
    <property type="entry name" value="F-box_Sdz-33"/>
</dbReference>
<dbReference type="OMA" id="WNEPRIL"/>
<dbReference type="AlphaFoldDB" id="O17183"/>
<evidence type="ECO:0000313" key="4">
    <source>
        <dbReference type="WormBase" id="F34D6.1"/>
    </source>
</evidence>
<evidence type="ECO:0000313" key="3">
    <source>
        <dbReference type="Proteomes" id="UP000001940"/>
    </source>
</evidence>
<dbReference type="AGR" id="WB:WBGene00018021"/>
<dbReference type="PANTHER" id="PTHR21503">
    <property type="entry name" value="F-BOX-CONTAINING HYPOTHETICAL PROTEIN C.ELEGANS"/>
    <property type="match status" value="1"/>
</dbReference>
<protein>
    <submittedName>
        <fullName evidence="2">F-box domain-containing protein</fullName>
    </submittedName>
</protein>
<dbReference type="PIR" id="T32345">
    <property type="entry name" value="T32345"/>
</dbReference>
<organism evidence="2 3">
    <name type="scientific">Caenorhabditis elegans</name>
    <dbReference type="NCBI Taxonomy" id="6239"/>
    <lineage>
        <taxon>Eukaryota</taxon>
        <taxon>Metazoa</taxon>
        <taxon>Ecdysozoa</taxon>
        <taxon>Nematoda</taxon>
        <taxon>Chromadorea</taxon>
        <taxon>Rhabditida</taxon>
        <taxon>Rhabditina</taxon>
        <taxon>Rhabditomorpha</taxon>
        <taxon>Rhabditoidea</taxon>
        <taxon>Rhabditidae</taxon>
        <taxon>Peloderinae</taxon>
        <taxon>Caenorhabditis</taxon>
    </lineage>
</organism>
<proteinExistence type="predicted"/>
<dbReference type="KEGG" id="cel:CELE_F34D6.1"/>
<dbReference type="CTD" id="173612"/>
<accession>O17183</accession>